<name>A0A1V9YJU6_ACHHY</name>
<comment type="caution">
    <text evidence="1">The sequence shown here is derived from an EMBL/GenBank/DDBJ whole genome shotgun (WGS) entry which is preliminary data.</text>
</comment>
<dbReference type="InterPro" id="IPR027417">
    <property type="entry name" value="P-loop_NTPase"/>
</dbReference>
<reference evidence="1 2" key="1">
    <citation type="journal article" date="2014" name="Genome Biol. Evol.">
        <title>The secreted proteins of Achlya hypogyna and Thraustotheca clavata identify the ancestral oomycete secretome and reveal gene acquisitions by horizontal gene transfer.</title>
        <authorList>
            <person name="Misner I."/>
            <person name="Blouin N."/>
            <person name="Leonard G."/>
            <person name="Richards T.A."/>
            <person name="Lane C.E."/>
        </authorList>
    </citation>
    <scope>NUCLEOTIDE SEQUENCE [LARGE SCALE GENOMIC DNA]</scope>
    <source>
        <strain evidence="1 2">ATCC 48635</strain>
    </source>
</reference>
<keyword evidence="2" id="KW-1185">Reference proteome</keyword>
<accession>A0A1V9YJU6</accession>
<evidence type="ECO:0000313" key="1">
    <source>
        <dbReference type="EMBL" id="OQR85989.1"/>
    </source>
</evidence>
<proteinExistence type="predicted"/>
<sequence length="235" mass="26230">MALGFWFEIVNGKAVLRTSVVARADDADDDPEARSMEAAILPALFDALNSSALIDRPDDFFTALPMARLAENGPWLVLAKMHYLLPRSTFYLRNCFFEAADAISEQASTILTGPPGVGKTICLMYLLWQLVARPARRVMFVHLTDVVYFGPRAIHRLNALPPSRDGLWANDLWLLFDAEGKTAADLDDIPFEKCRLVLAAGSKNADVVQLVETKTTPLVFNMHEWTEDEHHKLAC</sequence>
<dbReference type="Proteomes" id="UP000243579">
    <property type="component" value="Unassembled WGS sequence"/>
</dbReference>
<evidence type="ECO:0000313" key="2">
    <source>
        <dbReference type="Proteomes" id="UP000243579"/>
    </source>
</evidence>
<dbReference type="AlphaFoldDB" id="A0A1V9YJU6"/>
<dbReference type="STRING" id="1202772.A0A1V9YJU6"/>
<evidence type="ECO:0008006" key="3">
    <source>
        <dbReference type="Google" id="ProtNLM"/>
    </source>
</evidence>
<protein>
    <recommendedName>
        <fullName evidence="3">Crinkler (CRN) family protein</fullName>
    </recommendedName>
</protein>
<gene>
    <name evidence="1" type="ORF">ACHHYP_11111</name>
</gene>
<dbReference type="Gene3D" id="3.40.50.300">
    <property type="entry name" value="P-loop containing nucleotide triphosphate hydrolases"/>
    <property type="match status" value="1"/>
</dbReference>
<dbReference type="OrthoDB" id="434211at2759"/>
<dbReference type="SUPFAM" id="SSF52540">
    <property type="entry name" value="P-loop containing nucleoside triphosphate hydrolases"/>
    <property type="match status" value="1"/>
</dbReference>
<dbReference type="EMBL" id="JNBR01001545">
    <property type="protein sequence ID" value="OQR85989.1"/>
    <property type="molecule type" value="Genomic_DNA"/>
</dbReference>
<organism evidence="1 2">
    <name type="scientific">Achlya hypogyna</name>
    <name type="common">Oomycete</name>
    <name type="synonym">Protoachlya hypogyna</name>
    <dbReference type="NCBI Taxonomy" id="1202772"/>
    <lineage>
        <taxon>Eukaryota</taxon>
        <taxon>Sar</taxon>
        <taxon>Stramenopiles</taxon>
        <taxon>Oomycota</taxon>
        <taxon>Saprolegniomycetes</taxon>
        <taxon>Saprolegniales</taxon>
        <taxon>Achlyaceae</taxon>
        <taxon>Achlya</taxon>
    </lineage>
</organism>